<evidence type="ECO:0000313" key="15">
    <source>
        <dbReference type="Proteomes" id="UP000008810"/>
    </source>
</evidence>
<gene>
    <name evidence="13" type="ORF">BRADI_4g16183v3</name>
</gene>
<proteinExistence type="inferred from homology"/>
<organism evidence="13">
    <name type="scientific">Brachypodium distachyon</name>
    <name type="common">Purple false brome</name>
    <name type="synonym">Trachynia distachya</name>
    <dbReference type="NCBI Taxonomy" id="15368"/>
    <lineage>
        <taxon>Eukaryota</taxon>
        <taxon>Viridiplantae</taxon>
        <taxon>Streptophyta</taxon>
        <taxon>Embryophyta</taxon>
        <taxon>Tracheophyta</taxon>
        <taxon>Spermatophyta</taxon>
        <taxon>Magnoliopsida</taxon>
        <taxon>Liliopsida</taxon>
        <taxon>Poales</taxon>
        <taxon>Poaceae</taxon>
        <taxon>BOP clade</taxon>
        <taxon>Pooideae</taxon>
        <taxon>Stipodae</taxon>
        <taxon>Brachypodieae</taxon>
        <taxon>Brachypodium</taxon>
    </lineage>
</organism>
<dbReference type="EnsemblPlants" id="PNT63454">
    <property type="protein sequence ID" value="PNT63454"/>
    <property type="gene ID" value="BRADI_4g16183v3"/>
</dbReference>
<evidence type="ECO:0000256" key="9">
    <source>
        <dbReference type="ARBA" id="ARBA00023136"/>
    </source>
</evidence>
<reference evidence="14" key="3">
    <citation type="submission" date="2018-08" db="UniProtKB">
        <authorList>
            <consortium name="EnsemblPlants"/>
        </authorList>
    </citation>
    <scope>IDENTIFICATION</scope>
    <source>
        <strain evidence="14">cv. Bd21</strain>
    </source>
</reference>
<evidence type="ECO:0000313" key="14">
    <source>
        <dbReference type="EnsemblPlants" id="PNT63454"/>
    </source>
</evidence>
<keyword evidence="8" id="KW-1133">Transmembrane helix</keyword>
<reference evidence="13" key="2">
    <citation type="submission" date="2017-06" db="EMBL/GenBank/DDBJ databases">
        <title>WGS assembly of Brachypodium distachyon.</title>
        <authorList>
            <consortium name="The International Brachypodium Initiative"/>
            <person name="Lucas S."/>
            <person name="Harmon-Smith M."/>
            <person name="Lail K."/>
            <person name="Tice H."/>
            <person name="Grimwood J."/>
            <person name="Bruce D."/>
            <person name="Barry K."/>
            <person name="Shu S."/>
            <person name="Lindquist E."/>
            <person name="Wang M."/>
            <person name="Pitluck S."/>
            <person name="Vogel J.P."/>
            <person name="Garvin D.F."/>
            <person name="Mockler T.C."/>
            <person name="Schmutz J."/>
            <person name="Rokhsar D."/>
            <person name="Bevan M.W."/>
        </authorList>
    </citation>
    <scope>NUCLEOTIDE SEQUENCE</scope>
    <source>
        <strain evidence="13">Bd21</strain>
    </source>
</reference>
<dbReference type="Gramene" id="PNT63454">
    <property type="protein sequence ID" value="PNT63454"/>
    <property type="gene ID" value="BRADI_4g16183v3"/>
</dbReference>
<dbReference type="Pfam" id="PF08263">
    <property type="entry name" value="LRRNT_2"/>
    <property type="match status" value="1"/>
</dbReference>
<dbReference type="FunFam" id="3.80.10.10:FF:000649">
    <property type="entry name" value="Leucine Rich Repeat family protein"/>
    <property type="match status" value="1"/>
</dbReference>
<feature type="domain" description="Leucine-rich repeat-containing N-terminal plant-type" evidence="12">
    <location>
        <begin position="25"/>
        <end position="62"/>
    </location>
</feature>
<dbReference type="SUPFAM" id="SSF52058">
    <property type="entry name" value="L domain-like"/>
    <property type="match status" value="1"/>
</dbReference>
<dbReference type="Pfam" id="PF00560">
    <property type="entry name" value="LRR_1"/>
    <property type="match status" value="1"/>
</dbReference>
<dbReference type="EMBL" id="CM000883">
    <property type="protein sequence ID" value="PNT63454.1"/>
    <property type="molecule type" value="Genomic_DNA"/>
</dbReference>
<keyword evidence="10" id="KW-0325">Glycoprotein</keyword>
<dbReference type="STRING" id="15368.A0A2K2CN41"/>
<evidence type="ECO:0000256" key="3">
    <source>
        <dbReference type="ARBA" id="ARBA00022475"/>
    </source>
</evidence>
<dbReference type="Pfam" id="PF13855">
    <property type="entry name" value="LRR_8"/>
    <property type="match status" value="2"/>
</dbReference>
<feature type="chain" id="PRO_5033311480" description="Leucine-rich repeat-containing N-terminal plant-type domain-containing protein" evidence="11">
    <location>
        <begin position="21"/>
        <end position="411"/>
    </location>
</feature>
<evidence type="ECO:0000256" key="5">
    <source>
        <dbReference type="ARBA" id="ARBA00022692"/>
    </source>
</evidence>
<keyword evidence="9" id="KW-0472">Membrane</keyword>
<dbReference type="Gene3D" id="3.80.10.10">
    <property type="entry name" value="Ribonuclease Inhibitor"/>
    <property type="match status" value="3"/>
</dbReference>
<evidence type="ECO:0000256" key="7">
    <source>
        <dbReference type="ARBA" id="ARBA00022737"/>
    </source>
</evidence>
<keyword evidence="4" id="KW-0433">Leucine-rich repeat</keyword>
<dbReference type="PANTHER" id="PTHR48063:SF90">
    <property type="entry name" value="OS11G0565920 PROTEIN"/>
    <property type="match status" value="1"/>
</dbReference>
<protein>
    <recommendedName>
        <fullName evidence="12">Leucine-rich repeat-containing N-terminal plant-type domain-containing protein</fullName>
    </recommendedName>
</protein>
<dbReference type="SMART" id="SM00369">
    <property type="entry name" value="LRR_TYP"/>
    <property type="match status" value="7"/>
</dbReference>
<dbReference type="InParanoid" id="A0A2K2CN41"/>
<keyword evidence="5" id="KW-0812">Transmembrane</keyword>
<evidence type="ECO:0000256" key="11">
    <source>
        <dbReference type="SAM" id="SignalP"/>
    </source>
</evidence>
<keyword evidence="6 11" id="KW-0732">Signal</keyword>
<dbReference type="PANTHER" id="PTHR48063">
    <property type="entry name" value="LRR RECEPTOR-LIKE KINASE"/>
    <property type="match status" value="1"/>
</dbReference>
<dbReference type="InterPro" id="IPR046956">
    <property type="entry name" value="RLP23-like"/>
</dbReference>
<evidence type="ECO:0000259" key="12">
    <source>
        <dbReference type="Pfam" id="PF08263"/>
    </source>
</evidence>
<dbReference type="Proteomes" id="UP000008810">
    <property type="component" value="Chromosome 4"/>
</dbReference>
<dbReference type="InterPro" id="IPR003591">
    <property type="entry name" value="Leu-rich_rpt_typical-subtyp"/>
</dbReference>
<comment type="similarity">
    <text evidence="2">Belongs to the RLP family.</text>
</comment>
<keyword evidence="7" id="KW-0677">Repeat</keyword>
<dbReference type="OrthoDB" id="1907415at2759"/>
<keyword evidence="3" id="KW-1003">Cell membrane</keyword>
<evidence type="ECO:0000256" key="2">
    <source>
        <dbReference type="ARBA" id="ARBA00009592"/>
    </source>
</evidence>
<dbReference type="FunFam" id="3.80.10.10:FF:000383">
    <property type="entry name" value="Leucine-rich repeat receptor protein kinase EMS1"/>
    <property type="match status" value="1"/>
</dbReference>
<evidence type="ECO:0000256" key="6">
    <source>
        <dbReference type="ARBA" id="ARBA00022729"/>
    </source>
</evidence>
<dbReference type="InterPro" id="IPR001611">
    <property type="entry name" value="Leu-rich_rpt"/>
</dbReference>
<comment type="subcellular location">
    <subcellularLocation>
        <location evidence="1">Cell membrane</location>
        <topology evidence="1">Single-pass type I membrane protein</topology>
    </subcellularLocation>
</comment>
<evidence type="ECO:0000256" key="1">
    <source>
        <dbReference type="ARBA" id="ARBA00004251"/>
    </source>
</evidence>
<sequence length="411" mass="46836">MHPNPTTKLLLLLLVLTTWCQPHRQERDALLAFKRGVRDLLGRLTSWRRGDDCCRWRGVRCSNRTGHVLGLRLGVGSEWYDDPFEATLSGQISLSLFSLEHLEHLDLGWNSGLHFPRGGHSPKLLSSLKNLRYLNLSGIRFERTLHPQLGNLSKLQYLDLSDTYSEKPRDLSWLTRLPLLCHLNMNGENLSKVHDWPHTVNMIPSLEVLSLSYCSLQNTSQQLPHLNLTKLEKLDLSGNDFHHLSESCWFWNLTSLKHLYLGYNNLYGQFPNTLGRMKSLQVFDFSYNNQMAIMTPNLLRNLCNLEVLNLRYSLSYGNMTELYESLRHSSKLRELDLRGNNIIGTIPAGIGQLTSLVTLDLSGNHLIGHVPSEISMLSSLTSLYLGDNNLTGVITEEHFSGLTSLKYMDIL</sequence>
<accession>A0A2K2CN41</accession>
<name>A0A2K2CN41_BRADI</name>
<evidence type="ECO:0000256" key="10">
    <source>
        <dbReference type="ARBA" id="ARBA00023180"/>
    </source>
</evidence>
<feature type="signal peptide" evidence="11">
    <location>
        <begin position="1"/>
        <end position="20"/>
    </location>
</feature>
<evidence type="ECO:0000256" key="4">
    <source>
        <dbReference type="ARBA" id="ARBA00022614"/>
    </source>
</evidence>
<dbReference type="AlphaFoldDB" id="A0A2K2CN41"/>
<reference evidence="13 14" key="1">
    <citation type="journal article" date="2010" name="Nature">
        <title>Genome sequencing and analysis of the model grass Brachypodium distachyon.</title>
        <authorList>
            <consortium name="International Brachypodium Initiative"/>
        </authorList>
    </citation>
    <scope>NUCLEOTIDE SEQUENCE [LARGE SCALE GENOMIC DNA]</scope>
    <source>
        <strain evidence="13 14">Bd21</strain>
    </source>
</reference>
<dbReference type="GO" id="GO:0038023">
    <property type="term" value="F:signaling receptor activity"/>
    <property type="evidence" value="ECO:0000318"/>
    <property type="project" value="GO_Central"/>
</dbReference>
<evidence type="ECO:0000313" key="13">
    <source>
        <dbReference type="EMBL" id="PNT63454.1"/>
    </source>
</evidence>
<dbReference type="GO" id="GO:0005886">
    <property type="term" value="C:plasma membrane"/>
    <property type="evidence" value="ECO:0000318"/>
    <property type="project" value="GO_Central"/>
</dbReference>
<keyword evidence="15" id="KW-1185">Reference proteome</keyword>
<dbReference type="InterPro" id="IPR032675">
    <property type="entry name" value="LRR_dom_sf"/>
</dbReference>
<evidence type="ECO:0000256" key="8">
    <source>
        <dbReference type="ARBA" id="ARBA00022989"/>
    </source>
</evidence>
<dbReference type="InterPro" id="IPR013210">
    <property type="entry name" value="LRR_N_plant-typ"/>
</dbReference>